<evidence type="ECO:0000256" key="3">
    <source>
        <dbReference type="ARBA" id="ARBA00022448"/>
    </source>
</evidence>
<evidence type="ECO:0000256" key="2">
    <source>
        <dbReference type="ARBA" id="ARBA00006213"/>
    </source>
</evidence>
<evidence type="ECO:0000313" key="9">
    <source>
        <dbReference type="Proteomes" id="UP001372338"/>
    </source>
</evidence>
<dbReference type="GO" id="GO:0016020">
    <property type="term" value="C:membrane"/>
    <property type="evidence" value="ECO:0007669"/>
    <property type="project" value="UniProtKB-SubCell"/>
</dbReference>
<evidence type="ECO:0000256" key="7">
    <source>
        <dbReference type="SAM" id="Phobius"/>
    </source>
</evidence>
<evidence type="ECO:0000256" key="1">
    <source>
        <dbReference type="ARBA" id="ARBA00004370"/>
    </source>
</evidence>
<dbReference type="Pfam" id="PF16913">
    <property type="entry name" value="PUNUT"/>
    <property type="match status" value="2"/>
</dbReference>
<protein>
    <submittedName>
        <fullName evidence="8">Uncharacterized protein</fullName>
    </submittedName>
</protein>
<dbReference type="InterPro" id="IPR030182">
    <property type="entry name" value="PUP_plant"/>
</dbReference>
<comment type="subcellular location">
    <subcellularLocation>
        <location evidence="1">Membrane</location>
    </subcellularLocation>
</comment>
<gene>
    <name evidence="8" type="ORF">RIF29_21011</name>
</gene>
<dbReference type="PANTHER" id="PTHR31376">
    <property type="entry name" value="OS09G0467300 PROTEIN-RELATED"/>
    <property type="match status" value="1"/>
</dbReference>
<keyword evidence="3" id="KW-0813">Transport</keyword>
<comment type="similarity">
    <text evidence="2">Belongs to the purine permeases (TC 2.A.7.14) family.</text>
</comment>
<name>A0AAN9I804_CROPI</name>
<feature type="transmembrane region" description="Helical" evidence="7">
    <location>
        <begin position="188"/>
        <end position="207"/>
    </location>
</feature>
<keyword evidence="5 7" id="KW-1133">Transmembrane helix</keyword>
<feature type="transmembrane region" description="Helical" evidence="7">
    <location>
        <begin position="47"/>
        <end position="68"/>
    </location>
</feature>
<reference evidence="8 9" key="1">
    <citation type="submission" date="2024-01" db="EMBL/GenBank/DDBJ databases">
        <title>The genomes of 5 underutilized Papilionoideae crops provide insights into root nodulation and disease resistanc.</title>
        <authorList>
            <person name="Yuan L."/>
        </authorList>
    </citation>
    <scope>NUCLEOTIDE SEQUENCE [LARGE SCALE GENOMIC DNA]</scope>
    <source>
        <strain evidence="8">ZHUSHIDOU_FW_LH</strain>
        <tissue evidence="8">Leaf</tissue>
    </source>
</reference>
<evidence type="ECO:0000313" key="8">
    <source>
        <dbReference type="EMBL" id="KAK7268314.1"/>
    </source>
</evidence>
<dbReference type="AlphaFoldDB" id="A0AAN9I804"/>
<feature type="transmembrane region" description="Helical" evidence="7">
    <location>
        <begin position="16"/>
        <end position="35"/>
    </location>
</feature>
<organism evidence="8 9">
    <name type="scientific">Crotalaria pallida</name>
    <name type="common">Smooth rattlebox</name>
    <name type="synonym">Crotalaria striata</name>
    <dbReference type="NCBI Taxonomy" id="3830"/>
    <lineage>
        <taxon>Eukaryota</taxon>
        <taxon>Viridiplantae</taxon>
        <taxon>Streptophyta</taxon>
        <taxon>Embryophyta</taxon>
        <taxon>Tracheophyta</taxon>
        <taxon>Spermatophyta</taxon>
        <taxon>Magnoliopsida</taxon>
        <taxon>eudicotyledons</taxon>
        <taxon>Gunneridae</taxon>
        <taxon>Pentapetalae</taxon>
        <taxon>rosids</taxon>
        <taxon>fabids</taxon>
        <taxon>Fabales</taxon>
        <taxon>Fabaceae</taxon>
        <taxon>Papilionoideae</taxon>
        <taxon>50 kb inversion clade</taxon>
        <taxon>genistoids sensu lato</taxon>
        <taxon>core genistoids</taxon>
        <taxon>Crotalarieae</taxon>
        <taxon>Crotalaria</taxon>
    </lineage>
</organism>
<keyword evidence="9" id="KW-1185">Reference proteome</keyword>
<feature type="transmembrane region" description="Helical" evidence="7">
    <location>
        <begin position="89"/>
        <end position="111"/>
    </location>
</feature>
<comment type="caution">
    <text evidence="8">The sequence shown here is derived from an EMBL/GenBank/DDBJ whole genome shotgun (WGS) entry which is preliminary data.</text>
</comment>
<dbReference type="GO" id="GO:0005345">
    <property type="term" value="F:purine nucleobase transmembrane transporter activity"/>
    <property type="evidence" value="ECO:0007669"/>
    <property type="project" value="UniProtKB-ARBA"/>
</dbReference>
<evidence type="ECO:0000256" key="6">
    <source>
        <dbReference type="ARBA" id="ARBA00023136"/>
    </source>
</evidence>
<keyword evidence="4 7" id="KW-0812">Transmembrane</keyword>
<accession>A0AAN9I804</accession>
<dbReference type="Proteomes" id="UP001372338">
    <property type="component" value="Unassembled WGS sequence"/>
</dbReference>
<feature type="transmembrane region" description="Helical" evidence="7">
    <location>
        <begin position="161"/>
        <end position="182"/>
    </location>
</feature>
<sequence length="225" mass="25147">MEEGREAKQDRTMKRILLMISCIMLIISTSGGPLVSRLYFLHGGNRIWLSSFLQVAGFPIILLPLFVIRRRQINTVADSLKVKMATMKLPLFVFSAIIGLIIALDCYLYSYGSAHLPVISREAKHFGLGKTTYYVVLVGSAIIWQMGFIGGMGMIFCTSSLFTGVFGSLSVPITEILAVIFYKEKFQVEKGVSLVLSIWGFVSFFYGEYKQTKKELPQNDSVSNP</sequence>
<proteinExistence type="inferred from homology"/>
<dbReference type="GO" id="GO:0015211">
    <property type="term" value="F:purine nucleoside transmembrane transporter activity"/>
    <property type="evidence" value="ECO:0007669"/>
    <property type="project" value="InterPro"/>
</dbReference>
<dbReference type="EMBL" id="JAYWIO010000004">
    <property type="protein sequence ID" value="KAK7268314.1"/>
    <property type="molecule type" value="Genomic_DNA"/>
</dbReference>
<dbReference type="PANTHER" id="PTHR31376:SF1">
    <property type="entry name" value="PURINE PERMEASE 2"/>
    <property type="match status" value="1"/>
</dbReference>
<evidence type="ECO:0000256" key="5">
    <source>
        <dbReference type="ARBA" id="ARBA00022989"/>
    </source>
</evidence>
<feature type="transmembrane region" description="Helical" evidence="7">
    <location>
        <begin position="131"/>
        <end position="149"/>
    </location>
</feature>
<evidence type="ECO:0000256" key="4">
    <source>
        <dbReference type="ARBA" id="ARBA00022692"/>
    </source>
</evidence>
<keyword evidence="6 7" id="KW-0472">Membrane</keyword>